<evidence type="ECO:0000256" key="1">
    <source>
        <dbReference type="SAM" id="MobiDB-lite"/>
    </source>
</evidence>
<proteinExistence type="predicted"/>
<keyword evidence="3" id="KW-1185">Reference proteome</keyword>
<dbReference type="OrthoDB" id="2960209at2759"/>
<name>A0A2A9NWD7_9AGAR</name>
<feature type="region of interest" description="Disordered" evidence="1">
    <location>
        <begin position="130"/>
        <end position="154"/>
    </location>
</feature>
<protein>
    <submittedName>
        <fullName evidence="2">Uncharacterized protein</fullName>
    </submittedName>
</protein>
<dbReference type="EMBL" id="KZ301978">
    <property type="protein sequence ID" value="PFH52627.1"/>
    <property type="molecule type" value="Genomic_DNA"/>
</dbReference>
<sequence>MFPHYYHSRPSRIFWFVIGATTATLWIKHKDAERRSWKYCIRQRPAEVGPDGSSPSETSAWTVRSVSNAINNIPTSSWGPRDERQMGQWAEEREKLIEVTRKAGETMAEMSETTLDVVLNTLENLKSKLAEQRAQREQQRRMFEEQQGEEKRST</sequence>
<dbReference type="Proteomes" id="UP000242287">
    <property type="component" value="Unassembled WGS sequence"/>
</dbReference>
<gene>
    <name evidence="2" type="ORF">AMATHDRAFT_2023</name>
</gene>
<evidence type="ECO:0000313" key="2">
    <source>
        <dbReference type="EMBL" id="PFH52627.1"/>
    </source>
</evidence>
<evidence type="ECO:0000313" key="3">
    <source>
        <dbReference type="Proteomes" id="UP000242287"/>
    </source>
</evidence>
<accession>A0A2A9NWD7</accession>
<reference evidence="2 3" key="1">
    <citation type="submission" date="2014-02" db="EMBL/GenBank/DDBJ databases">
        <title>Transposable element dynamics among asymbiotic and ectomycorrhizal Amanita fungi.</title>
        <authorList>
            <consortium name="DOE Joint Genome Institute"/>
            <person name="Hess J."/>
            <person name="Skrede I."/>
            <person name="Wolfe B."/>
            <person name="LaButti K."/>
            <person name="Ohm R.A."/>
            <person name="Grigoriev I.V."/>
            <person name="Pringle A."/>
        </authorList>
    </citation>
    <scope>NUCLEOTIDE SEQUENCE [LARGE SCALE GENOMIC DNA]</scope>
    <source>
        <strain evidence="2 3">SKay4041</strain>
    </source>
</reference>
<dbReference type="AlphaFoldDB" id="A0A2A9NWD7"/>
<organism evidence="2 3">
    <name type="scientific">Amanita thiersii Skay4041</name>
    <dbReference type="NCBI Taxonomy" id="703135"/>
    <lineage>
        <taxon>Eukaryota</taxon>
        <taxon>Fungi</taxon>
        <taxon>Dikarya</taxon>
        <taxon>Basidiomycota</taxon>
        <taxon>Agaricomycotina</taxon>
        <taxon>Agaricomycetes</taxon>
        <taxon>Agaricomycetidae</taxon>
        <taxon>Agaricales</taxon>
        <taxon>Pluteineae</taxon>
        <taxon>Amanitaceae</taxon>
        <taxon>Amanita</taxon>
    </lineage>
</organism>